<name>A0A1R0H9B7_9FUNG</name>
<evidence type="ECO:0000313" key="3">
    <source>
        <dbReference type="Proteomes" id="UP000187455"/>
    </source>
</evidence>
<comment type="caution">
    <text evidence="2">The sequence shown here is derived from an EMBL/GenBank/DDBJ whole genome shotgun (WGS) entry which is preliminary data.</text>
</comment>
<feature type="compositionally biased region" description="Low complexity" evidence="1">
    <location>
        <begin position="32"/>
        <end position="41"/>
    </location>
</feature>
<accession>A0A1R0H9B7</accession>
<reference evidence="2 3" key="1">
    <citation type="journal article" date="2016" name="Mol. Biol. Evol.">
        <title>Genome-Wide Survey of Gut Fungi (Harpellales) Reveals the First Horizontally Transferred Ubiquitin Gene from a Mosquito Host.</title>
        <authorList>
            <person name="Wang Y."/>
            <person name="White M.M."/>
            <person name="Kvist S."/>
            <person name="Moncalvo J.M."/>
        </authorList>
    </citation>
    <scope>NUCLEOTIDE SEQUENCE [LARGE SCALE GENOMIC DNA]</scope>
    <source>
        <strain evidence="2 3">ALG-7-W6</strain>
    </source>
</reference>
<organism evidence="2 3">
    <name type="scientific">Smittium mucronatum</name>
    <dbReference type="NCBI Taxonomy" id="133383"/>
    <lineage>
        <taxon>Eukaryota</taxon>
        <taxon>Fungi</taxon>
        <taxon>Fungi incertae sedis</taxon>
        <taxon>Zoopagomycota</taxon>
        <taxon>Kickxellomycotina</taxon>
        <taxon>Harpellomycetes</taxon>
        <taxon>Harpellales</taxon>
        <taxon>Legeriomycetaceae</taxon>
        <taxon>Smittium</taxon>
    </lineage>
</organism>
<feature type="compositionally biased region" description="Polar residues" evidence="1">
    <location>
        <begin position="133"/>
        <end position="148"/>
    </location>
</feature>
<dbReference type="Proteomes" id="UP000187455">
    <property type="component" value="Unassembled WGS sequence"/>
</dbReference>
<dbReference type="EMBL" id="LSSL01000023">
    <property type="protein sequence ID" value="OLY85706.1"/>
    <property type="molecule type" value="Genomic_DNA"/>
</dbReference>
<feature type="compositionally biased region" description="Polar residues" evidence="1">
    <location>
        <begin position="42"/>
        <end position="66"/>
    </location>
</feature>
<sequence>MPQISQSFNNNQGHNGFNDYNTSGVHVYSSNVASGNSSESYRSQFSSIGANQNDRDSSSLSNRVSHSIPNLQPINIVQTTSMDRQVINHPPSNQIINTNVAKQFAGSFLSNPTAEPKYTKEPQSFILANQVNRNQNSRALNPNSNSIYPYSGTKKQPESFKLPHSSPYPRSLDDLPNPNKNYINTKGDFTDLPFNSKPIDRPRNFSSPNSERYGLIIQEVNNNLNHEHEHVSVRKPQEIDNSVLSTTPSITIPSPVDNDVVFKDKSLCSKNQNVPPESIGVSSSSSNLQGLKLGNFNYLKMLNSCPLCGSDDPPHNAKDCTYKNNRTFLVSRRNLIDIDAEIPNNLKDMITAVIDKYLD</sequence>
<feature type="region of interest" description="Disordered" evidence="1">
    <location>
        <begin position="133"/>
        <end position="207"/>
    </location>
</feature>
<protein>
    <submittedName>
        <fullName evidence="2">Uncharacterized protein</fullName>
    </submittedName>
</protein>
<proteinExistence type="predicted"/>
<evidence type="ECO:0000256" key="1">
    <source>
        <dbReference type="SAM" id="MobiDB-lite"/>
    </source>
</evidence>
<evidence type="ECO:0000313" key="2">
    <source>
        <dbReference type="EMBL" id="OLY85706.1"/>
    </source>
</evidence>
<feature type="region of interest" description="Disordered" evidence="1">
    <location>
        <begin position="32"/>
        <end position="66"/>
    </location>
</feature>
<keyword evidence="3" id="KW-1185">Reference proteome</keyword>
<dbReference type="AlphaFoldDB" id="A0A1R0H9B7"/>
<gene>
    <name evidence="2" type="ORF">AYI68_g98</name>
</gene>